<accession>J0WVL4</accession>
<evidence type="ECO:0000313" key="2">
    <source>
        <dbReference type="Proteomes" id="UP000002941"/>
    </source>
</evidence>
<feature type="non-terminal residue" evidence="1">
    <location>
        <position position="1"/>
    </location>
</feature>
<proteinExistence type="predicted"/>
<reference evidence="1 2" key="1">
    <citation type="submission" date="2012-05" db="EMBL/GenBank/DDBJ databases">
        <authorList>
            <person name="Harkins D.M."/>
            <person name="Madupu R."/>
            <person name="Durkin A.S."/>
            <person name="Torralba M."/>
            <person name="Methe B."/>
            <person name="Sutton G.G."/>
            <person name="Nelson K.E."/>
        </authorList>
    </citation>
    <scope>NUCLEOTIDE SEQUENCE [LARGE SCALE GENOMIC DNA]</scope>
    <source>
        <strain evidence="1 2">F0489</strain>
    </source>
</reference>
<dbReference type="Proteomes" id="UP000002941">
    <property type="component" value="Unassembled WGS sequence"/>
</dbReference>
<organism evidence="1 2">
    <name type="scientific">Actinomyces massiliensis F0489</name>
    <dbReference type="NCBI Taxonomy" id="1125718"/>
    <lineage>
        <taxon>Bacteria</taxon>
        <taxon>Bacillati</taxon>
        <taxon>Actinomycetota</taxon>
        <taxon>Actinomycetes</taxon>
        <taxon>Actinomycetales</taxon>
        <taxon>Actinomycetaceae</taxon>
        <taxon>Actinomyces</taxon>
    </lineage>
</organism>
<name>J0WVL4_9ACTO</name>
<keyword evidence="2" id="KW-1185">Reference proteome</keyword>
<comment type="caution">
    <text evidence="1">The sequence shown here is derived from an EMBL/GenBank/DDBJ whole genome shotgun (WGS) entry which is preliminary data.</text>
</comment>
<evidence type="ECO:0000313" key="1">
    <source>
        <dbReference type="EMBL" id="EJF40391.1"/>
    </source>
</evidence>
<gene>
    <name evidence="1" type="ORF">HMPREF1318_0794</name>
</gene>
<protein>
    <submittedName>
        <fullName evidence="1">Uncharacterized protein</fullName>
    </submittedName>
</protein>
<dbReference type="EMBL" id="AKFT01000171">
    <property type="protein sequence ID" value="EJF40391.1"/>
    <property type="molecule type" value="Genomic_DNA"/>
</dbReference>
<dbReference type="AlphaFoldDB" id="J0WVL4"/>
<sequence>GVLARAALAAVVDPVLRAAGAAPLADATDGQPREVGA</sequence>